<feature type="domain" description="AB hydrolase-1" evidence="1">
    <location>
        <begin position="5"/>
        <end position="242"/>
    </location>
</feature>
<dbReference type="SUPFAM" id="SSF53474">
    <property type="entry name" value="alpha/beta-Hydrolases"/>
    <property type="match status" value="1"/>
</dbReference>
<dbReference type="Proteomes" id="UP000253940">
    <property type="component" value="Chromosome"/>
</dbReference>
<reference evidence="2 3" key="1">
    <citation type="submission" date="2018-07" db="EMBL/GenBank/DDBJ databases">
        <title>Genome sequencing of Moraxellaceae gen. HYN0046.</title>
        <authorList>
            <person name="Kim M."/>
            <person name="Yi H."/>
        </authorList>
    </citation>
    <scope>NUCLEOTIDE SEQUENCE [LARGE SCALE GENOMIC DNA]</scope>
    <source>
        <strain evidence="2 3">HYN0046</strain>
    </source>
</reference>
<keyword evidence="2" id="KW-0378">Hydrolase</keyword>
<dbReference type="PANTHER" id="PTHR43798:SF5">
    <property type="entry name" value="MONOACYLGLYCEROL LIPASE ABHD6"/>
    <property type="match status" value="1"/>
</dbReference>
<dbReference type="RefSeq" id="WP_114899414.1">
    <property type="nucleotide sequence ID" value="NZ_CP031222.1"/>
</dbReference>
<accession>A0A345P7P6</accession>
<evidence type="ECO:0000313" key="2">
    <source>
        <dbReference type="EMBL" id="AXI03305.1"/>
    </source>
</evidence>
<evidence type="ECO:0000313" key="3">
    <source>
        <dbReference type="Proteomes" id="UP000253940"/>
    </source>
</evidence>
<dbReference type="AlphaFoldDB" id="A0A345P7P6"/>
<dbReference type="InterPro" id="IPR050266">
    <property type="entry name" value="AB_hydrolase_sf"/>
</dbReference>
<dbReference type="Pfam" id="PF12697">
    <property type="entry name" value="Abhydrolase_6"/>
    <property type="match status" value="1"/>
</dbReference>
<dbReference type="InterPro" id="IPR000073">
    <property type="entry name" value="AB_hydrolase_1"/>
</dbReference>
<dbReference type="InterPro" id="IPR029058">
    <property type="entry name" value="AB_hydrolase_fold"/>
</dbReference>
<dbReference type="KEGG" id="mbah:HYN46_10910"/>
<sequence length="252" mass="28267">MAKTIFMIHGMWGGGHVWDHYKPFFEAQGYRVITPTLRFHEEQYRTVAPEALGTVSLLDYVADLEAQIRALDEKPILMGHSMGGLLAQILASRGLAQSLVLLTSAPPAGILALRPSSTKTFLSVLTKWGFWRKPMRITFEEAQYGILELLSPEEQRATYDKYSFESGQAAYEIAFWIADRKKASSVDTNAVTCPVLVIAGGLDRIVPESVVRHIAKKYKATYKVFEDHTHSVLHEKGWQDVAGYAAEWLKAH</sequence>
<evidence type="ECO:0000259" key="1">
    <source>
        <dbReference type="Pfam" id="PF12697"/>
    </source>
</evidence>
<dbReference type="EMBL" id="CP031222">
    <property type="protein sequence ID" value="AXI03305.1"/>
    <property type="molecule type" value="Genomic_DNA"/>
</dbReference>
<protein>
    <submittedName>
        <fullName evidence="2">Alpha/beta hydrolase</fullName>
    </submittedName>
</protein>
<dbReference type="GO" id="GO:0016020">
    <property type="term" value="C:membrane"/>
    <property type="evidence" value="ECO:0007669"/>
    <property type="project" value="TreeGrafter"/>
</dbReference>
<keyword evidence="3" id="KW-1185">Reference proteome</keyword>
<dbReference type="OrthoDB" id="9806902at2"/>
<dbReference type="GO" id="GO:0047372">
    <property type="term" value="F:monoacylglycerol lipase activity"/>
    <property type="evidence" value="ECO:0007669"/>
    <property type="project" value="TreeGrafter"/>
</dbReference>
<proteinExistence type="predicted"/>
<organism evidence="2 3">
    <name type="scientific">Aquirhabdus parva</name>
    <dbReference type="NCBI Taxonomy" id="2283318"/>
    <lineage>
        <taxon>Bacteria</taxon>
        <taxon>Pseudomonadati</taxon>
        <taxon>Pseudomonadota</taxon>
        <taxon>Gammaproteobacteria</taxon>
        <taxon>Moraxellales</taxon>
        <taxon>Moraxellaceae</taxon>
        <taxon>Aquirhabdus</taxon>
    </lineage>
</organism>
<dbReference type="PANTHER" id="PTHR43798">
    <property type="entry name" value="MONOACYLGLYCEROL LIPASE"/>
    <property type="match status" value="1"/>
</dbReference>
<dbReference type="GO" id="GO:0046464">
    <property type="term" value="P:acylglycerol catabolic process"/>
    <property type="evidence" value="ECO:0007669"/>
    <property type="project" value="TreeGrafter"/>
</dbReference>
<gene>
    <name evidence="2" type="ORF">HYN46_10910</name>
</gene>
<dbReference type="Gene3D" id="3.40.50.1820">
    <property type="entry name" value="alpha/beta hydrolase"/>
    <property type="match status" value="1"/>
</dbReference>
<name>A0A345P7P6_9GAMM</name>